<sequence length="280" mass="31670">MWYGQATRAYVTACTTHTYAFKYELACHQRAPRILSPTLIIHGTHDEVIHPINAVRLYRLIPNTLEPLFIRGAGHNNCELFQEYFSRLQYFVCVELNKSKNARLVRRRTVSLASVVDELSMPAHCTRRRAKIRPVPTACGSGTRHLPNLTSMASRYAAQNRRDHRIASASRPWFSKFQKQSHCSISNGLADQAQTSSITRTMNLASLSSESEEFSNKDEGDDCFTDANDVEEGTRDLSSSRSSTRTVSRTRASQSTNSHVVTGCESKSTRKRWLFWSSTN</sequence>
<keyword evidence="2" id="KW-0378">Hydrolase</keyword>
<name>A0A504YEW5_FASGI</name>
<feature type="compositionally biased region" description="Acidic residues" evidence="1">
    <location>
        <begin position="219"/>
        <end position="231"/>
    </location>
</feature>
<evidence type="ECO:0000313" key="3">
    <source>
        <dbReference type="Proteomes" id="UP000316759"/>
    </source>
</evidence>
<accession>A0A504YEW5</accession>
<evidence type="ECO:0000256" key="1">
    <source>
        <dbReference type="SAM" id="MobiDB-lite"/>
    </source>
</evidence>
<dbReference type="STRING" id="46835.A0A504YEW5"/>
<dbReference type="OrthoDB" id="446723at2759"/>
<protein>
    <submittedName>
        <fullName evidence="2">Alpha/beta hydrolase domain-containing protein 17A</fullName>
    </submittedName>
</protein>
<dbReference type="EMBL" id="SUNJ01009666">
    <property type="protein sequence ID" value="TPP60252.1"/>
    <property type="molecule type" value="Genomic_DNA"/>
</dbReference>
<keyword evidence="3" id="KW-1185">Reference proteome</keyword>
<dbReference type="Gene3D" id="3.40.50.1820">
    <property type="entry name" value="alpha/beta hydrolase"/>
    <property type="match status" value="1"/>
</dbReference>
<feature type="compositionally biased region" description="Low complexity" evidence="1">
    <location>
        <begin position="236"/>
        <end position="256"/>
    </location>
</feature>
<comment type="caution">
    <text evidence="2">The sequence shown here is derived from an EMBL/GenBank/DDBJ whole genome shotgun (WGS) entry which is preliminary data.</text>
</comment>
<reference evidence="2 3" key="1">
    <citation type="submission" date="2019-04" db="EMBL/GenBank/DDBJ databases">
        <title>Annotation for the trematode Fasciola gigantica.</title>
        <authorList>
            <person name="Choi Y.-J."/>
        </authorList>
    </citation>
    <scope>NUCLEOTIDE SEQUENCE [LARGE SCALE GENOMIC DNA]</scope>
    <source>
        <strain evidence="2">Uganda_cow_1</strain>
    </source>
</reference>
<gene>
    <name evidence="2" type="ORF">FGIG_07124</name>
</gene>
<proteinExistence type="predicted"/>
<dbReference type="GO" id="GO:0016787">
    <property type="term" value="F:hydrolase activity"/>
    <property type="evidence" value="ECO:0007669"/>
    <property type="project" value="UniProtKB-KW"/>
</dbReference>
<feature type="region of interest" description="Disordered" evidence="1">
    <location>
        <begin position="209"/>
        <end position="258"/>
    </location>
</feature>
<dbReference type="Proteomes" id="UP000316759">
    <property type="component" value="Unassembled WGS sequence"/>
</dbReference>
<dbReference type="InterPro" id="IPR029058">
    <property type="entry name" value="AB_hydrolase_fold"/>
</dbReference>
<dbReference type="AlphaFoldDB" id="A0A504YEW5"/>
<evidence type="ECO:0000313" key="2">
    <source>
        <dbReference type="EMBL" id="TPP60252.1"/>
    </source>
</evidence>
<dbReference type="SUPFAM" id="SSF53474">
    <property type="entry name" value="alpha/beta-Hydrolases"/>
    <property type="match status" value="1"/>
</dbReference>
<organism evidence="2 3">
    <name type="scientific">Fasciola gigantica</name>
    <name type="common">Giant liver fluke</name>
    <dbReference type="NCBI Taxonomy" id="46835"/>
    <lineage>
        <taxon>Eukaryota</taxon>
        <taxon>Metazoa</taxon>
        <taxon>Spiralia</taxon>
        <taxon>Lophotrochozoa</taxon>
        <taxon>Platyhelminthes</taxon>
        <taxon>Trematoda</taxon>
        <taxon>Digenea</taxon>
        <taxon>Plagiorchiida</taxon>
        <taxon>Echinostomata</taxon>
        <taxon>Echinostomatoidea</taxon>
        <taxon>Fasciolidae</taxon>
        <taxon>Fasciola</taxon>
    </lineage>
</organism>